<name>A0AAX4KT49_9TREE</name>
<feature type="compositionally biased region" description="Polar residues" evidence="2">
    <location>
        <begin position="1491"/>
        <end position="1506"/>
    </location>
</feature>
<feature type="compositionally biased region" description="Basic and acidic residues" evidence="2">
    <location>
        <begin position="880"/>
        <end position="893"/>
    </location>
</feature>
<feature type="compositionally biased region" description="Basic and acidic residues" evidence="2">
    <location>
        <begin position="1107"/>
        <end position="1117"/>
    </location>
</feature>
<keyword evidence="4" id="KW-1185">Reference proteome</keyword>
<feature type="region of interest" description="Disordered" evidence="2">
    <location>
        <begin position="1054"/>
        <end position="1154"/>
    </location>
</feature>
<feature type="region of interest" description="Disordered" evidence="2">
    <location>
        <begin position="108"/>
        <end position="146"/>
    </location>
</feature>
<feature type="compositionally biased region" description="Polar residues" evidence="2">
    <location>
        <begin position="2202"/>
        <end position="2219"/>
    </location>
</feature>
<feature type="region of interest" description="Disordered" evidence="2">
    <location>
        <begin position="1172"/>
        <end position="1193"/>
    </location>
</feature>
<feature type="region of interest" description="Disordered" evidence="2">
    <location>
        <begin position="1207"/>
        <end position="1274"/>
    </location>
</feature>
<dbReference type="GeneID" id="91106550"/>
<feature type="compositionally biased region" description="Basic and acidic residues" evidence="2">
    <location>
        <begin position="237"/>
        <end position="248"/>
    </location>
</feature>
<dbReference type="KEGG" id="ker:91106550"/>
<proteinExistence type="predicted"/>
<feature type="region of interest" description="Disordered" evidence="2">
    <location>
        <begin position="629"/>
        <end position="681"/>
    </location>
</feature>
<feature type="compositionally biased region" description="Basic and acidic residues" evidence="2">
    <location>
        <begin position="983"/>
        <end position="1025"/>
    </location>
</feature>
<feature type="region of interest" description="Disordered" evidence="2">
    <location>
        <begin position="1"/>
        <end position="89"/>
    </location>
</feature>
<feature type="compositionally biased region" description="Polar residues" evidence="2">
    <location>
        <begin position="1645"/>
        <end position="1662"/>
    </location>
</feature>
<feature type="compositionally biased region" description="Basic and acidic residues" evidence="2">
    <location>
        <begin position="955"/>
        <end position="965"/>
    </location>
</feature>
<feature type="compositionally biased region" description="Polar residues" evidence="2">
    <location>
        <begin position="1464"/>
        <end position="1480"/>
    </location>
</feature>
<feature type="compositionally biased region" description="Basic and acidic residues" evidence="2">
    <location>
        <begin position="1373"/>
        <end position="1384"/>
    </location>
</feature>
<feature type="region of interest" description="Disordered" evidence="2">
    <location>
        <begin position="1457"/>
        <end position="1541"/>
    </location>
</feature>
<keyword evidence="1" id="KW-0175">Coiled coil</keyword>
<feature type="compositionally biased region" description="Polar residues" evidence="2">
    <location>
        <begin position="944"/>
        <end position="954"/>
    </location>
</feature>
<evidence type="ECO:0000256" key="2">
    <source>
        <dbReference type="SAM" id="MobiDB-lite"/>
    </source>
</evidence>
<feature type="region of interest" description="Disordered" evidence="2">
    <location>
        <begin position="163"/>
        <end position="251"/>
    </location>
</feature>
<feature type="compositionally biased region" description="Acidic residues" evidence="2">
    <location>
        <begin position="75"/>
        <end position="87"/>
    </location>
</feature>
<feature type="region of interest" description="Disordered" evidence="2">
    <location>
        <begin position="429"/>
        <end position="582"/>
    </location>
</feature>
<organism evidence="3 4">
    <name type="scientific">Kwoniella europaea PYCC6329</name>
    <dbReference type="NCBI Taxonomy" id="1423913"/>
    <lineage>
        <taxon>Eukaryota</taxon>
        <taxon>Fungi</taxon>
        <taxon>Dikarya</taxon>
        <taxon>Basidiomycota</taxon>
        <taxon>Agaricomycotina</taxon>
        <taxon>Tremellomycetes</taxon>
        <taxon>Tremellales</taxon>
        <taxon>Cryptococcaceae</taxon>
        <taxon>Kwoniella</taxon>
    </lineage>
</organism>
<feature type="compositionally biased region" description="Basic and acidic residues" evidence="2">
    <location>
        <begin position="163"/>
        <end position="174"/>
    </location>
</feature>
<feature type="compositionally biased region" description="Basic and acidic residues" evidence="2">
    <location>
        <begin position="505"/>
        <end position="529"/>
    </location>
</feature>
<feature type="compositionally biased region" description="Basic and acidic residues" evidence="2">
    <location>
        <begin position="2343"/>
        <end position="2359"/>
    </location>
</feature>
<feature type="compositionally biased region" description="Low complexity" evidence="2">
    <location>
        <begin position="2130"/>
        <end position="2148"/>
    </location>
</feature>
<feature type="region of interest" description="Disordered" evidence="2">
    <location>
        <begin position="866"/>
        <end position="970"/>
    </location>
</feature>
<feature type="compositionally biased region" description="Basic and acidic residues" evidence="2">
    <location>
        <begin position="572"/>
        <end position="582"/>
    </location>
</feature>
<feature type="region of interest" description="Disordered" evidence="2">
    <location>
        <begin position="2114"/>
        <end position="2380"/>
    </location>
</feature>
<reference evidence="3 4" key="1">
    <citation type="submission" date="2024-01" db="EMBL/GenBank/DDBJ databases">
        <title>Comparative genomics of Cryptococcus and Kwoniella reveals pathogenesis evolution and contrasting modes of karyotype evolution via chromosome fusion or intercentromeric recombination.</title>
        <authorList>
            <person name="Coelho M.A."/>
            <person name="David-Palma M."/>
            <person name="Shea T."/>
            <person name="Bowers K."/>
            <person name="McGinley-Smith S."/>
            <person name="Mohammad A.W."/>
            <person name="Gnirke A."/>
            <person name="Yurkov A.M."/>
            <person name="Nowrousian M."/>
            <person name="Sun S."/>
            <person name="Cuomo C.A."/>
            <person name="Heitman J."/>
        </authorList>
    </citation>
    <scope>NUCLEOTIDE SEQUENCE [LARGE SCALE GENOMIC DNA]</scope>
    <source>
        <strain evidence="3 4">PYCC6329</strain>
    </source>
</reference>
<feature type="region of interest" description="Disordered" evidence="2">
    <location>
        <begin position="983"/>
        <end position="1042"/>
    </location>
</feature>
<feature type="compositionally biased region" description="Polar residues" evidence="2">
    <location>
        <begin position="446"/>
        <end position="455"/>
    </location>
</feature>
<evidence type="ECO:0000256" key="1">
    <source>
        <dbReference type="SAM" id="Coils"/>
    </source>
</evidence>
<feature type="compositionally biased region" description="Basic and acidic residues" evidence="2">
    <location>
        <begin position="1508"/>
        <end position="1541"/>
    </location>
</feature>
<feature type="compositionally biased region" description="Basic and acidic residues" evidence="2">
    <location>
        <begin position="778"/>
        <end position="821"/>
    </location>
</feature>
<protein>
    <submittedName>
        <fullName evidence="3">Uncharacterized protein</fullName>
    </submittedName>
</protein>
<feature type="compositionally biased region" description="Polar residues" evidence="2">
    <location>
        <begin position="2293"/>
        <end position="2307"/>
    </location>
</feature>
<evidence type="ECO:0000313" key="3">
    <source>
        <dbReference type="EMBL" id="WWD09621.1"/>
    </source>
</evidence>
<feature type="compositionally biased region" description="Basic and acidic residues" evidence="2">
    <location>
        <begin position="830"/>
        <end position="850"/>
    </location>
</feature>
<feature type="compositionally biased region" description="Basic and acidic residues" evidence="2">
    <location>
        <begin position="1227"/>
        <end position="1237"/>
    </location>
</feature>
<feature type="compositionally biased region" description="Basic and acidic residues" evidence="2">
    <location>
        <begin position="474"/>
        <end position="487"/>
    </location>
</feature>
<feature type="coiled-coil region" evidence="1">
    <location>
        <begin position="1398"/>
        <end position="1449"/>
    </location>
</feature>
<feature type="compositionally biased region" description="Basic and acidic residues" evidence="2">
    <location>
        <begin position="1209"/>
        <end position="1219"/>
    </location>
</feature>
<feature type="compositionally biased region" description="Basic and acidic residues" evidence="2">
    <location>
        <begin position="1182"/>
        <end position="1193"/>
    </location>
</feature>
<feature type="compositionally biased region" description="Basic and acidic residues" evidence="2">
    <location>
        <begin position="1340"/>
        <end position="1358"/>
    </location>
</feature>
<feature type="compositionally biased region" description="Polar residues" evidence="2">
    <location>
        <begin position="2068"/>
        <end position="2085"/>
    </location>
</feature>
<feature type="compositionally biased region" description="Basic and acidic residues" evidence="2">
    <location>
        <begin position="1737"/>
        <end position="1749"/>
    </location>
</feature>
<feature type="region of interest" description="Disordered" evidence="2">
    <location>
        <begin position="758"/>
        <end position="850"/>
    </location>
</feature>
<feature type="compositionally biased region" description="Basic and acidic residues" evidence="2">
    <location>
        <begin position="2177"/>
        <end position="2188"/>
    </location>
</feature>
<feature type="compositionally biased region" description="Polar residues" evidence="2">
    <location>
        <begin position="111"/>
        <end position="136"/>
    </location>
</feature>
<feature type="compositionally biased region" description="Basic and acidic residues" evidence="2">
    <location>
        <begin position="653"/>
        <end position="679"/>
    </location>
</feature>
<feature type="compositionally biased region" description="Polar residues" evidence="2">
    <location>
        <begin position="218"/>
        <end position="230"/>
    </location>
</feature>
<feature type="region of interest" description="Disordered" evidence="2">
    <location>
        <begin position="1556"/>
        <end position="1602"/>
    </location>
</feature>
<feature type="compositionally biased region" description="Polar residues" evidence="2">
    <location>
        <begin position="179"/>
        <end position="190"/>
    </location>
</feature>
<feature type="region of interest" description="Disordered" evidence="2">
    <location>
        <begin position="2067"/>
        <end position="2098"/>
    </location>
</feature>
<accession>A0AAX4KT49</accession>
<feature type="region of interest" description="Disordered" evidence="2">
    <location>
        <begin position="1318"/>
        <end position="1397"/>
    </location>
</feature>
<feature type="compositionally biased region" description="Basic and acidic residues" evidence="2">
    <location>
        <begin position="908"/>
        <end position="943"/>
    </location>
</feature>
<feature type="region of interest" description="Disordered" evidence="2">
    <location>
        <begin position="1728"/>
        <end position="1787"/>
    </location>
</feature>
<dbReference type="RefSeq" id="XP_066087588.1">
    <property type="nucleotide sequence ID" value="XM_066231491.1"/>
</dbReference>
<dbReference type="Proteomes" id="UP001358614">
    <property type="component" value="Chromosome 2"/>
</dbReference>
<feature type="compositionally biased region" description="Basic and acidic residues" evidence="2">
    <location>
        <begin position="1067"/>
        <end position="1096"/>
    </location>
</feature>
<feature type="compositionally biased region" description="Polar residues" evidence="2">
    <location>
        <begin position="1362"/>
        <end position="1372"/>
    </location>
</feature>
<feature type="compositionally biased region" description="Low complexity" evidence="2">
    <location>
        <begin position="2236"/>
        <end position="2249"/>
    </location>
</feature>
<feature type="compositionally biased region" description="Polar residues" evidence="2">
    <location>
        <begin position="1750"/>
        <end position="1764"/>
    </location>
</feature>
<feature type="compositionally biased region" description="Basic and acidic residues" evidence="2">
    <location>
        <begin position="538"/>
        <end position="564"/>
    </location>
</feature>
<feature type="compositionally biased region" description="Low complexity" evidence="2">
    <location>
        <begin position="2280"/>
        <end position="2292"/>
    </location>
</feature>
<feature type="compositionally biased region" description="Basic and acidic residues" evidence="2">
    <location>
        <begin position="2087"/>
        <end position="2098"/>
    </location>
</feature>
<feature type="compositionally biased region" description="Basic residues" evidence="2">
    <location>
        <begin position="48"/>
        <end position="58"/>
    </location>
</feature>
<evidence type="ECO:0000313" key="4">
    <source>
        <dbReference type="Proteomes" id="UP001358614"/>
    </source>
</evidence>
<feature type="compositionally biased region" description="Basic and acidic residues" evidence="2">
    <location>
        <begin position="1252"/>
        <end position="1274"/>
    </location>
</feature>
<feature type="compositionally biased region" description="Basic and acidic residues" evidence="2">
    <location>
        <begin position="635"/>
        <end position="646"/>
    </location>
</feature>
<gene>
    <name evidence="3" type="ORF">V865_007749</name>
</gene>
<feature type="compositionally biased region" description="Polar residues" evidence="2">
    <location>
        <begin position="2266"/>
        <end position="2279"/>
    </location>
</feature>
<feature type="compositionally biased region" description="Low complexity" evidence="2">
    <location>
        <begin position="2156"/>
        <end position="2167"/>
    </location>
</feature>
<feature type="region of interest" description="Disordered" evidence="2">
    <location>
        <begin position="1645"/>
        <end position="1672"/>
    </location>
</feature>
<sequence length="2380" mass="265475">MFAPPGVDSSSSGEETTPPPSLIPQRVKPKFSFRSLFSPISGGSSRTQHSRTLRKGKVRPPTNEEIKHSTPVEAAEADPDLPTDENDLLTPKKRVRIYAGELQSGERARGLTNNLGEGVRDSQTLPAIKNQETLLDTDNKRNDNNIGISEEVYMMLKRFTDEQKELEHAEREQQEEMQIQPTTRTSSVPISNFKPDDTPLRKGKAQAKSIPKPKPIITDTSLEDSAQLSPSPTPLHDVPRGGDAEQSKPTDILLRLKSSASSLSKKRSLKSLKSIKYNKKSLSAQEIPPIPPVPKDCDEETVMISRTPIADKFARPQNLLVDQLQTEQPQTAPPAVNGVPGTSQNLGTAAEYYQSGLENIHPPYCPHCHSPRTAPSMPYYPSTPPNIAQNRGWCQPPGWAIHPYYPVSPPLSFPFNYPHLPVMQEHTISDHHPPEMNLSAEENRQTRGPSSSQDVKNVAGNGKISAEPALRSGPMREVRKYEGEKCESVQGEIGRSSHLKNGGGTERDATQSSEKSGHDGKKDLNEEGRLMSGSQSGDKVKDRDSCSEEMTKLRPSDERGKPRSAEGQIRSQDQRLGQKDKLERIVRQYKAEYSDAVKYYETSGLHQNEREKAKEKVKRAEAKLKEAAQALREQGSTRKVEGKELKGQLVEAEQGREKLAAKKEAMKDARKGPKDDTPLVRKHNFTNATALPENECLGLTADQQKMNGHLEDLQEMVEKYQVLYKQAMKIYKSEGLSEEKRKAAKEQVKKADMRMKENMQALQAARNELEGKGQTPKVEGEREGNKGDGDHPMTDVMHQKESDEQVLKRVGEDVEVEDRQMRRSPAGDDVSGRSKRPSERGGDRKKEELELLVKKYKARHNAAMKAYKVDDLTDNQRQAAKKEVVRAQGKLKEAMQALIAFQNSPQKPDGRNANHAKGEDGARKAKDGSTEPDSAAKMKDIKDVSQSGEQITRTPDQDNDKKSEDLEGLVQKYRIRHKELIKAYKAEGLPEEKKKQAHKTEQKTDSRKTDDGNGDTKPKPSKVEESGPGSATENDIEDKVRDLEKTLTKYQIEYKQSMESYRQGALSEEKKKEAKDNLRSIESRIKEGTRNLEKLKQTNGKTNRNHKVVEQDTKTEISDWEESPQPKPELSSKTLAAEPLSSNKSKVVPRNDKVKRLEEMVKQYQIRHKEAVRQLKSGALTEEQREQAKVSVKRIEVKLKESLQALKNIKADTKAETKADSSQQRQEQTDGVREKKQGQLAAKGCSDTQAEGSKKAEGVNDCDHEAKNPEETIKPYQLHYKDAVKKLEVDGMTEIEKKEAKENVIVAETKLKKAMQALKELNSKEEDSRTANTSESVAENPRHFDDNVSHDLQGKTEEAGGQNPNEVISAQNTREDKIAPRSELDTPTVPLKKSQPDLTSLEAAVKKYKMQHQEAIKRYKTADLSEDDKKKAKEQVKLSEVKLSRALERLQEVRSAATKREVQGNFTSDQQVNDQKTLVKSSPRRPGMEFQLSQDKNGSYDGTQPQRAEIEAQIKRYQEQHREALKMYKSPESDQMSREVAKEQIKKIEEILKQAIKASHALDPPNDTEDTVSSDQSSKPRKQRTKGVSSPFEENSDVEKLEEQLRELKSSYAEAIKLYKSKRLSESDKKKAKEKVMYLEQKVKQSQKGLSQIAKNGSASSPKSEKGLEEAETVQKQIKATANWDKALKEYVTTPDITQEQREEARMKVKAAKGEYDVAQRGLKVAQEITGSNDPELPEKEPNAQERNGKTSGHSTTRDFAQTRNLKDVPNPIAGSPAPMTSKPKELDKEVPVELPKAEEGATSEGFNHQAWAPLRLSSKGSWVPPTPSKSPTTAAVRKIQPGPLVEGDVTWSKTLISLAICIDLVNRILVSLNDSPSPNPITEIVQNLIIGLMMQKDVLLSLKEVVGEQSAGMIDEFGEHVAIIKSYVEDLMIERKEGTLEDDGVMRAEKAVEKGLQVLENVEVQSIVNHLMVFTEYLAPGMIDTLKEIASEWKREGLGMKVIIHTVLAIRKELAVIQRSKEHPKQIEEKKRTEGLIGTLDKVLALFSSDHSDSVLVADPEFKTKRSNLSAPTEQQSEMTSSGSMLRKEVRKDKGKKREDYIDVKAEIRPGLADNIDKPIQPGDIPTTSSSSKLFPISSSSSLMPRSHTPIEEPSSSLSHLMSKISNKLHHSKSPRPIDGKEKEKDRKSRPRPIITPSPHQPLTDNESLKLPQTTQTFLRGGSSWKRRTGPRRISSASLASTSSSFSATIPYTAPLPSQHDRQRTSSGDTTAPSTPYTPGSELSPEGSSPSTYSQTSVESGSTSTAKSDRLARELLAQADSGPQAVKHDWRNDLDSSNSSEGRVEPDDSQVKRAEDVLYNKVLPVPDTSRGGRRRGDYI</sequence>
<dbReference type="EMBL" id="CP144090">
    <property type="protein sequence ID" value="WWD09621.1"/>
    <property type="molecule type" value="Genomic_DNA"/>
</dbReference>